<name>A0A4Q9ME20_9APHY</name>
<feature type="compositionally biased region" description="Low complexity" evidence="1">
    <location>
        <begin position="41"/>
        <end position="52"/>
    </location>
</feature>
<gene>
    <name evidence="2" type="ORF">BD311DRAFT_780194</name>
</gene>
<dbReference type="EMBL" id="ML143458">
    <property type="protein sequence ID" value="TBU25584.1"/>
    <property type="molecule type" value="Genomic_DNA"/>
</dbReference>
<evidence type="ECO:0000256" key="1">
    <source>
        <dbReference type="SAM" id="MobiDB-lite"/>
    </source>
</evidence>
<dbReference type="AlphaFoldDB" id="A0A4Q9ME20"/>
<accession>A0A4Q9ME20</accession>
<reference evidence="2" key="1">
    <citation type="submission" date="2019-01" db="EMBL/GenBank/DDBJ databases">
        <title>Draft genome sequences of three monokaryotic isolates of the white-rot basidiomycete fungus Dichomitus squalens.</title>
        <authorList>
            <consortium name="DOE Joint Genome Institute"/>
            <person name="Lopez S.C."/>
            <person name="Andreopoulos B."/>
            <person name="Pangilinan J."/>
            <person name="Lipzen A."/>
            <person name="Riley R."/>
            <person name="Ahrendt S."/>
            <person name="Ng V."/>
            <person name="Barry K."/>
            <person name="Daum C."/>
            <person name="Grigoriev I.V."/>
            <person name="Hilden K.S."/>
            <person name="Makela M.R."/>
            <person name="de Vries R.P."/>
        </authorList>
    </citation>
    <scope>NUCLEOTIDE SEQUENCE [LARGE SCALE GENOMIC DNA]</scope>
    <source>
        <strain evidence="2">OM18370.1</strain>
    </source>
</reference>
<organism evidence="2">
    <name type="scientific">Dichomitus squalens</name>
    <dbReference type="NCBI Taxonomy" id="114155"/>
    <lineage>
        <taxon>Eukaryota</taxon>
        <taxon>Fungi</taxon>
        <taxon>Dikarya</taxon>
        <taxon>Basidiomycota</taxon>
        <taxon>Agaricomycotina</taxon>
        <taxon>Agaricomycetes</taxon>
        <taxon>Polyporales</taxon>
        <taxon>Polyporaceae</taxon>
        <taxon>Dichomitus</taxon>
    </lineage>
</organism>
<sequence length="192" mass="21606">MEHMRLLRGMCKTGPPYSEEVPWPVRDFLTSVEAYEEPESSSDPPTVPSDTENPIALLDAFGIFPHRPPSSDAPTKQHVAYRLLQLALVAAREAYRLDTSEDEPQLLDKDAVGSLFIEVRDRYQSVGETLWDACPQRPQSIWNNPDGSSHHTSVSQSGLWFPYEPPRKIQGPAAKNSLPIQAPHSFPFIWLD</sequence>
<proteinExistence type="predicted"/>
<feature type="region of interest" description="Disordered" evidence="1">
    <location>
        <begin position="32"/>
        <end position="52"/>
    </location>
</feature>
<evidence type="ECO:0000313" key="2">
    <source>
        <dbReference type="EMBL" id="TBU25584.1"/>
    </source>
</evidence>
<protein>
    <submittedName>
        <fullName evidence="2">Uncharacterized protein</fullName>
    </submittedName>
</protein>
<dbReference type="Proteomes" id="UP000292957">
    <property type="component" value="Unassembled WGS sequence"/>
</dbReference>